<accession>A0A0E9VL98</accession>
<proteinExistence type="predicted"/>
<dbReference type="EMBL" id="GBXM01029745">
    <property type="protein sequence ID" value="JAH78832.1"/>
    <property type="molecule type" value="Transcribed_RNA"/>
</dbReference>
<reference evidence="1" key="2">
    <citation type="journal article" date="2015" name="Fish Shellfish Immunol.">
        <title>Early steps in the European eel (Anguilla anguilla)-Vibrio vulnificus interaction in the gills: Role of the RtxA13 toxin.</title>
        <authorList>
            <person name="Callol A."/>
            <person name="Pajuelo D."/>
            <person name="Ebbesson L."/>
            <person name="Teles M."/>
            <person name="MacKenzie S."/>
            <person name="Amaro C."/>
        </authorList>
    </citation>
    <scope>NUCLEOTIDE SEQUENCE</scope>
</reference>
<reference evidence="1" key="1">
    <citation type="submission" date="2014-11" db="EMBL/GenBank/DDBJ databases">
        <authorList>
            <person name="Amaro Gonzalez C."/>
        </authorList>
    </citation>
    <scope>NUCLEOTIDE SEQUENCE</scope>
</reference>
<dbReference type="AlphaFoldDB" id="A0A0E9VL98"/>
<organism evidence="1">
    <name type="scientific">Anguilla anguilla</name>
    <name type="common">European freshwater eel</name>
    <name type="synonym">Muraena anguilla</name>
    <dbReference type="NCBI Taxonomy" id="7936"/>
    <lineage>
        <taxon>Eukaryota</taxon>
        <taxon>Metazoa</taxon>
        <taxon>Chordata</taxon>
        <taxon>Craniata</taxon>
        <taxon>Vertebrata</taxon>
        <taxon>Euteleostomi</taxon>
        <taxon>Actinopterygii</taxon>
        <taxon>Neopterygii</taxon>
        <taxon>Teleostei</taxon>
        <taxon>Anguilliformes</taxon>
        <taxon>Anguillidae</taxon>
        <taxon>Anguilla</taxon>
    </lineage>
</organism>
<evidence type="ECO:0000313" key="1">
    <source>
        <dbReference type="EMBL" id="JAH78832.1"/>
    </source>
</evidence>
<sequence length="23" mass="2681">MDLFAISKQDCFSRRRTFLASST</sequence>
<name>A0A0E9VL98_ANGAN</name>
<protein>
    <submittedName>
        <fullName evidence="1">Uncharacterized protein</fullName>
    </submittedName>
</protein>